<dbReference type="PIRSF" id="PIRSF002703">
    <property type="entry name" value="Thaumatin"/>
    <property type="match status" value="1"/>
</dbReference>
<dbReference type="SUPFAM" id="SSF49870">
    <property type="entry name" value="Osmotin, thaumatin-like protein"/>
    <property type="match status" value="1"/>
</dbReference>
<evidence type="ECO:0000256" key="1">
    <source>
        <dbReference type="ARBA" id="ARBA00010607"/>
    </source>
</evidence>
<proteinExistence type="inferred from homology"/>
<reference evidence="4 5" key="1">
    <citation type="submission" date="2023-01" db="EMBL/GenBank/DDBJ databases">
        <authorList>
            <person name="Kreplak J."/>
        </authorList>
    </citation>
    <scope>NUCLEOTIDE SEQUENCE [LARGE SCALE GENOMIC DNA]</scope>
</reference>
<dbReference type="InterPro" id="IPR001938">
    <property type="entry name" value="Thaumatin"/>
</dbReference>
<organism evidence="4 5">
    <name type="scientific">Vicia faba</name>
    <name type="common">Broad bean</name>
    <name type="synonym">Faba vulgaris</name>
    <dbReference type="NCBI Taxonomy" id="3906"/>
    <lineage>
        <taxon>Eukaryota</taxon>
        <taxon>Viridiplantae</taxon>
        <taxon>Streptophyta</taxon>
        <taxon>Embryophyta</taxon>
        <taxon>Tracheophyta</taxon>
        <taxon>Spermatophyta</taxon>
        <taxon>Magnoliopsida</taxon>
        <taxon>eudicotyledons</taxon>
        <taxon>Gunneridae</taxon>
        <taxon>Pentapetalae</taxon>
        <taxon>rosids</taxon>
        <taxon>fabids</taxon>
        <taxon>Fabales</taxon>
        <taxon>Fabaceae</taxon>
        <taxon>Papilionoideae</taxon>
        <taxon>50 kb inversion clade</taxon>
        <taxon>NPAAA clade</taxon>
        <taxon>Hologalegina</taxon>
        <taxon>IRL clade</taxon>
        <taxon>Fabeae</taxon>
        <taxon>Vicia</taxon>
    </lineage>
</organism>
<evidence type="ECO:0008006" key="6">
    <source>
        <dbReference type="Google" id="ProtNLM"/>
    </source>
</evidence>
<dbReference type="PROSITE" id="PS51367">
    <property type="entry name" value="THAUMATIN_2"/>
    <property type="match status" value="1"/>
</dbReference>
<dbReference type="PANTHER" id="PTHR31048">
    <property type="entry name" value="OS03G0233200 PROTEIN"/>
    <property type="match status" value="1"/>
</dbReference>
<keyword evidence="5" id="KW-1185">Reference proteome</keyword>
<evidence type="ECO:0000256" key="3">
    <source>
        <dbReference type="SAM" id="SignalP"/>
    </source>
</evidence>
<feature type="disulfide bond" evidence="2">
    <location>
        <begin position="87"/>
        <end position="97"/>
    </location>
</feature>
<feature type="disulfide bond" evidence="2">
    <location>
        <begin position="188"/>
        <end position="197"/>
    </location>
</feature>
<dbReference type="Gene3D" id="2.60.110.10">
    <property type="entry name" value="Thaumatin"/>
    <property type="match status" value="1"/>
</dbReference>
<gene>
    <name evidence="4" type="ORF">VFH_I300120</name>
</gene>
<feature type="disulfide bond" evidence="2">
    <location>
        <begin position="198"/>
        <end position="208"/>
    </location>
</feature>
<feature type="chain" id="PRO_5043359352" description="Thaumatin-like protein" evidence="3">
    <location>
        <begin position="22"/>
        <end position="247"/>
    </location>
</feature>
<accession>A0AAV0YST6</accession>
<dbReference type="InterPro" id="IPR037176">
    <property type="entry name" value="Osmotin/thaumatin-like_sf"/>
</dbReference>
<keyword evidence="3" id="KW-0732">Signal</keyword>
<feature type="disulfide bond" evidence="2">
    <location>
        <begin position="160"/>
        <end position="221"/>
    </location>
</feature>
<feature type="disulfide bond" evidence="2">
    <location>
        <begin position="102"/>
        <end position="109"/>
    </location>
</feature>
<dbReference type="AlphaFoldDB" id="A0AAV0YST6"/>
<name>A0AAV0YST6_VICFA</name>
<dbReference type="Pfam" id="PF00314">
    <property type="entry name" value="Thaumatin"/>
    <property type="match status" value="1"/>
</dbReference>
<evidence type="ECO:0000256" key="2">
    <source>
        <dbReference type="PIRSR" id="PIRSR002703-1"/>
    </source>
</evidence>
<feature type="signal peptide" evidence="3">
    <location>
        <begin position="1"/>
        <end position="21"/>
    </location>
</feature>
<evidence type="ECO:0000313" key="4">
    <source>
        <dbReference type="EMBL" id="CAI8587445.1"/>
    </source>
</evidence>
<sequence>MGQVFLSFIIFISILVSKGNAVPSPDPYAGGVSMIIINGGEDTIWPAVYTERGTRVIPTGVKLEYEEQYELKIPDTWSGTIWARTGCGGNPNSSFHCTVGDCGTNNIHCHYSKPKPPVTQVKFDLVPKGGSSSYKVDFTDGFSIPVTLTPMETKCAKVMCITNMDDECPNWLAVYSNEGRKIACKSPCYTTREPKDCCTGEYASPEMCGLNEYTELLDEKCPSVVSNAFNETHFTCSEGTSFFILFN</sequence>
<dbReference type="Proteomes" id="UP001157006">
    <property type="component" value="Chromosome 1L"/>
</dbReference>
<keyword evidence="2" id="KW-1015">Disulfide bond</keyword>
<dbReference type="SMART" id="SM00205">
    <property type="entry name" value="THN"/>
    <property type="match status" value="1"/>
</dbReference>
<feature type="disulfide bond" evidence="2">
    <location>
        <begin position="168"/>
        <end position="184"/>
    </location>
</feature>
<feature type="disulfide bond" evidence="2">
    <location>
        <begin position="155"/>
        <end position="236"/>
    </location>
</feature>
<evidence type="ECO:0000313" key="5">
    <source>
        <dbReference type="Proteomes" id="UP001157006"/>
    </source>
</evidence>
<protein>
    <recommendedName>
        <fullName evidence="6">Thaumatin-like protein</fullName>
    </recommendedName>
</protein>
<dbReference type="EMBL" id="OX451736">
    <property type="protein sequence ID" value="CAI8587445.1"/>
    <property type="molecule type" value="Genomic_DNA"/>
</dbReference>
<comment type="similarity">
    <text evidence="1">Belongs to the thaumatin family.</text>
</comment>